<evidence type="ECO:0000256" key="5">
    <source>
        <dbReference type="ARBA" id="ARBA00023163"/>
    </source>
</evidence>
<gene>
    <name evidence="8" type="ORF">AKO1_006676</name>
</gene>
<accession>A0AAW2ZMH6</accession>
<keyword evidence="5" id="KW-0804">Transcription</keyword>
<evidence type="ECO:0000313" key="8">
    <source>
        <dbReference type="EMBL" id="KAL0490148.1"/>
    </source>
</evidence>
<keyword evidence="2" id="KW-0805">Transcription regulation</keyword>
<feature type="domain" description="RWP-RK" evidence="7">
    <location>
        <begin position="13"/>
        <end position="97"/>
    </location>
</feature>
<protein>
    <submittedName>
        <fullName evidence="8">RKD2</fullName>
    </submittedName>
</protein>
<keyword evidence="3" id="KW-0175">Coiled coil</keyword>
<dbReference type="EMBL" id="JAOPGA020001646">
    <property type="protein sequence ID" value="KAL0490148.1"/>
    <property type="molecule type" value="Genomic_DNA"/>
</dbReference>
<comment type="function">
    <text evidence="1">Putative transcription factor.</text>
</comment>
<dbReference type="PROSITE" id="PS51519">
    <property type="entry name" value="RWP_RK"/>
    <property type="match status" value="1"/>
</dbReference>
<reference evidence="8 9" key="1">
    <citation type="submission" date="2024-03" db="EMBL/GenBank/DDBJ databases">
        <title>The Acrasis kona genome and developmental transcriptomes reveal deep origins of eukaryotic multicellular pathways.</title>
        <authorList>
            <person name="Sheikh S."/>
            <person name="Fu C.-J."/>
            <person name="Brown M.W."/>
            <person name="Baldauf S.L."/>
        </authorList>
    </citation>
    <scope>NUCLEOTIDE SEQUENCE [LARGE SCALE GENOMIC DNA]</scope>
    <source>
        <strain evidence="8 9">ATCC MYA-3509</strain>
    </source>
</reference>
<keyword evidence="9" id="KW-1185">Reference proteome</keyword>
<evidence type="ECO:0000256" key="2">
    <source>
        <dbReference type="ARBA" id="ARBA00023015"/>
    </source>
</evidence>
<evidence type="ECO:0000256" key="1">
    <source>
        <dbReference type="ARBA" id="ARBA00004049"/>
    </source>
</evidence>
<evidence type="ECO:0000313" key="9">
    <source>
        <dbReference type="Proteomes" id="UP001431209"/>
    </source>
</evidence>
<dbReference type="PANTHER" id="PTHR46373:SF2">
    <property type="entry name" value="RWP-RK DOMAIN-CONTAINING PROTEIN"/>
    <property type="match status" value="1"/>
</dbReference>
<keyword evidence="4" id="KW-0238">DNA-binding</keyword>
<proteinExistence type="predicted"/>
<dbReference type="AlphaFoldDB" id="A0AAW2ZMH6"/>
<evidence type="ECO:0000256" key="4">
    <source>
        <dbReference type="ARBA" id="ARBA00023125"/>
    </source>
</evidence>
<sequence>MVKVNNLTEVTLEHTPSRKKVYTVTNPHNYTFEYISSYFYLTMKEAASSLNVSQTYLKRLCRHLNIPRWPHRRLSGILRKIEMKEANNGRSSTKAKDISKLKKELAGIMSGGALLKKSSTCDIDDPEVKSEEEYVHECKEEYLQEHKVELSDIERHEDMETCKVEETECSHPMEVCTPLGLNLDVEWISFFLHQLAANPQ</sequence>
<evidence type="ECO:0000259" key="7">
    <source>
        <dbReference type="PROSITE" id="PS51519"/>
    </source>
</evidence>
<name>A0AAW2ZMH6_9EUKA</name>
<dbReference type="InterPro" id="IPR003035">
    <property type="entry name" value="RWP-RK_dom"/>
</dbReference>
<dbReference type="Proteomes" id="UP001431209">
    <property type="component" value="Unassembled WGS sequence"/>
</dbReference>
<keyword evidence="6" id="KW-0539">Nucleus</keyword>
<dbReference type="PANTHER" id="PTHR46373">
    <property type="entry name" value="PROTEIN RKD4"/>
    <property type="match status" value="1"/>
</dbReference>
<dbReference type="GO" id="GO:0003700">
    <property type="term" value="F:DNA-binding transcription factor activity"/>
    <property type="evidence" value="ECO:0007669"/>
    <property type="project" value="InterPro"/>
</dbReference>
<comment type="caution">
    <text evidence="8">The sequence shown here is derived from an EMBL/GenBank/DDBJ whole genome shotgun (WGS) entry which is preliminary data.</text>
</comment>
<organism evidence="8 9">
    <name type="scientific">Acrasis kona</name>
    <dbReference type="NCBI Taxonomy" id="1008807"/>
    <lineage>
        <taxon>Eukaryota</taxon>
        <taxon>Discoba</taxon>
        <taxon>Heterolobosea</taxon>
        <taxon>Tetramitia</taxon>
        <taxon>Eutetramitia</taxon>
        <taxon>Acrasidae</taxon>
        <taxon>Acrasis</taxon>
    </lineage>
</organism>
<evidence type="ECO:0000256" key="3">
    <source>
        <dbReference type="ARBA" id="ARBA00023054"/>
    </source>
</evidence>
<evidence type="ECO:0000256" key="6">
    <source>
        <dbReference type="ARBA" id="ARBA00023242"/>
    </source>
</evidence>
<dbReference type="GO" id="GO:0003677">
    <property type="term" value="F:DNA binding"/>
    <property type="evidence" value="ECO:0007669"/>
    <property type="project" value="UniProtKB-KW"/>
</dbReference>
<dbReference type="Pfam" id="PF02042">
    <property type="entry name" value="RWP-RK"/>
    <property type="match status" value="1"/>
</dbReference>
<dbReference type="InterPro" id="IPR044607">
    <property type="entry name" value="RKD-like"/>
</dbReference>